<dbReference type="PRINTS" id="PR00625">
    <property type="entry name" value="JDOMAIN"/>
</dbReference>
<dbReference type="GO" id="GO:0005634">
    <property type="term" value="C:nucleus"/>
    <property type="evidence" value="ECO:0007669"/>
    <property type="project" value="TreeGrafter"/>
</dbReference>
<dbReference type="EMBL" id="RBNI01016499">
    <property type="protein sequence ID" value="RUP07974.1"/>
    <property type="molecule type" value="Genomic_DNA"/>
</dbReference>
<dbReference type="PROSITE" id="PS50076">
    <property type="entry name" value="DNAJ_2"/>
    <property type="match status" value="1"/>
</dbReference>
<accession>A0A433AZ91</accession>
<dbReference type="InterPro" id="IPR001623">
    <property type="entry name" value="DnaJ_domain"/>
</dbReference>
<dbReference type="Gene3D" id="1.10.287.110">
    <property type="entry name" value="DnaJ domain"/>
    <property type="match status" value="1"/>
</dbReference>
<proteinExistence type="predicted"/>
<feature type="domain" description="J" evidence="2">
    <location>
        <begin position="6"/>
        <end position="70"/>
    </location>
</feature>
<comment type="caution">
    <text evidence="3">The sequence shown here is derived from an EMBL/GenBank/DDBJ whole genome shotgun (WGS) entry which is preliminary data.</text>
</comment>
<evidence type="ECO:0000313" key="4">
    <source>
        <dbReference type="Proteomes" id="UP000268093"/>
    </source>
</evidence>
<dbReference type="Pfam" id="PF00226">
    <property type="entry name" value="DnaJ"/>
    <property type="match status" value="1"/>
</dbReference>
<sequence length="184" mass="20120">MDTFVDYYEILGISEDASEEEIREALKHHPDRHNSDGLSASDATAQFQQVAEAYFVLSDRGRRQEYDDARRSRSPSRDTNGWAQRQNAASVNPNHVFGNVFEEMLRPEVDNPKFLWTPLGGMSGAIIGFIVGNIPGAVLGGYGGAKLGAVRDNKGVSVYDAFCKLSRQQKSAILNALAAKIISG</sequence>
<feature type="compositionally biased region" description="Polar residues" evidence="1">
    <location>
        <begin position="79"/>
        <end position="88"/>
    </location>
</feature>
<evidence type="ECO:0000256" key="1">
    <source>
        <dbReference type="SAM" id="MobiDB-lite"/>
    </source>
</evidence>
<dbReference type="AlphaFoldDB" id="A0A433AZ91"/>
<dbReference type="GO" id="GO:0051087">
    <property type="term" value="F:protein-folding chaperone binding"/>
    <property type="evidence" value="ECO:0007669"/>
    <property type="project" value="TreeGrafter"/>
</dbReference>
<feature type="region of interest" description="Disordered" evidence="1">
    <location>
        <begin position="65"/>
        <end position="88"/>
    </location>
</feature>
<dbReference type="CDD" id="cd06257">
    <property type="entry name" value="DnaJ"/>
    <property type="match status" value="1"/>
</dbReference>
<reference evidence="3 4" key="1">
    <citation type="journal article" date="2018" name="New Phytol.">
        <title>Phylogenomics of Endogonaceae and evolution of mycorrhizas within Mucoromycota.</title>
        <authorList>
            <person name="Chang Y."/>
            <person name="Desiro A."/>
            <person name="Na H."/>
            <person name="Sandor L."/>
            <person name="Lipzen A."/>
            <person name="Clum A."/>
            <person name="Barry K."/>
            <person name="Grigoriev I.V."/>
            <person name="Martin F.M."/>
            <person name="Stajich J.E."/>
            <person name="Smith M.E."/>
            <person name="Bonito G."/>
            <person name="Spatafora J.W."/>
        </authorList>
    </citation>
    <scope>NUCLEOTIDE SEQUENCE [LARGE SCALE GENOMIC DNA]</scope>
    <source>
        <strain evidence="3 4">GMNB39</strain>
    </source>
</reference>
<dbReference type="InterPro" id="IPR036869">
    <property type="entry name" value="J_dom_sf"/>
</dbReference>
<dbReference type="Proteomes" id="UP000268093">
    <property type="component" value="Unassembled WGS sequence"/>
</dbReference>
<organism evidence="3 4">
    <name type="scientific">Jimgerdemannia flammicorona</name>
    <dbReference type="NCBI Taxonomy" id="994334"/>
    <lineage>
        <taxon>Eukaryota</taxon>
        <taxon>Fungi</taxon>
        <taxon>Fungi incertae sedis</taxon>
        <taxon>Mucoromycota</taxon>
        <taxon>Mucoromycotina</taxon>
        <taxon>Endogonomycetes</taxon>
        <taxon>Endogonales</taxon>
        <taxon>Endogonaceae</taxon>
        <taxon>Jimgerdemannia</taxon>
    </lineage>
</organism>
<keyword evidence="4" id="KW-1185">Reference proteome</keyword>
<dbReference type="SMART" id="SM00271">
    <property type="entry name" value="DnaJ"/>
    <property type="match status" value="1"/>
</dbReference>
<gene>
    <name evidence="3" type="ORF">BC936DRAFT_140152</name>
</gene>
<dbReference type="PANTHER" id="PTHR43948">
    <property type="entry name" value="DNAJ HOMOLOG SUBFAMILY B"/>
    <property type="match status" value="1"/>
</dbReference>
<dbReference type="GO" id="GO:0005737">
    <property type="term" value="C:cytoplasm"/>
    <property type="evidence" value="ECO:0007669"/>
    <property type="project" value="TreeGrafter"/>
</dbReference>
<dbReference type="OrthoDB" id="442087at2759"/>
<protein>
    <submittedName>
        <fullName evidence="3">DnaJ-domain-containing protein</fullName>
    </submittedName>
</protein>
<dbReference type="SUPFAM" id="SSF46565">
    <property type="entry name" value="Chaperone J-domain"/>
    <property type="match status" value="1"/>
</dbReference>
<dbReference type="GO" id="GO:0044183">
    <property type="term" value="F:protein folding chaperone"/>
    <property type="evidence" value="ECO:0007669"/>
    <property type="project" value="TreeGrafter"/>
</dbReference>
<dbReference type="PANTHER" id="PTHR43948:SF10">
    <property type="entry name" value="MRJ, ISOFORM E"/>
    <property type="match status" value="1"/>
</dbReference>
<evidence type="ECO:0000259" key="2">
    <source>
        <dbReference type="PROSITE" id="PS50076"/>
    </source>
</evidence>
<dbReference type="GO" id="GO:0051082">
    <property type="term" value="F:unfolded protein binding"/>
    <property type="evidence" value="ECO:0007669"/>
    <property type="project" value="TreeGrafter"/>
</dbReference>
<name>A0A433AZ91_9FUNG</name>
<evidence type="ECO:0000313" key="3">
    <source>
        <dbReference type="EMBL" id="RUP07974.1"/>
    </source>
</evidence>